<dbReference type="SUPFAM" id="SSF88659">
    <property type="entry name" value="Sigma3 and sigma4 domains of RNA polymerase sigma factors"/>
    <property type="match status" value="1"/>
</dbReference>
<dbReference type="SUPFAM" id="SSF88946">
    <property type="entry name" value="Sigma2 domain of RNA polymerase sigma factors"/>
    <property type="match status" value="1"/>
</dbReference>
<reference evidence="8" key="1">
    <citation type="journal article" date="2019" name="Int. J. Syst. Evol. Microbiol.">
        <title>The Global Catalogue of Microorganisms (GCM) 10K type strain sequencing project: providing services to taxonomists for standard genome sequencing and annotation.</title>
        <authorList>
            <consortium name="The Broad Institute Genomics Platform"/>
            <consortium name="The Broad Institute Genome Sequencing Center for Infectious Disease"/>
            <person name="Wu L."/>
            <person name="Ma J."/>
        </authorList>
    </citation>
    <scope>NUCLEOTIDE SEQUENCE [LARGE SCALE GENOMIC DNA]</scope>
    <source>
        <strain evidence="8">KCTC 42248</strain>
    </source>
</reference>
<dbReference type="InterPro" id="IPR039425">
    <property type="entry name" value="RNA_pol_sigma-70-like"/>
</dbReference>
<dbReference type="Gene3D" id="1.10.1740.10">
    <property type="match status" value="1"/>
</dbReference>
<dbReference type="Gene3D" id="1.10.10.10">
    <property type="entry name" value="Winged helix-like DNA-binding domain superfamily/Winged helix DNA-binding domain"/>
    <property type="match status" value="1"/>
</dbReference>
<keyword evidence="3" id="KW-0731">Sigma factor</keyword>
<evidence type="ECO:0000259" key="6">
    <source>
        <dbReference type="Pfam" id="PF08281"/>
    </source>
</evidence>
<name>A0ABW5NJY9_9SPHI</name>
<dbReference type="InterPro" id="IPR007627">
    <property type="entry name" value="RNA_pol_sigma70_r2"/>
</dbReference>
<dbReference type="InterPro" id="IPR013249">
    <property type="entry name" value="RNA_pol_sigma70_r4_t2"/>
</dbReference>
<evidence type="ECO:0000256" key="1">
    <source>
        <dbReference type="ARBA" id="ARBA00010641"/>
    </source>
</evidence>
<dbReference type="InterPro" id="IPR036388">
    <property type="entry name" value="WH-like_DNA-bd_sf"/>
</dbReference>
<dbReference type="Pfam" id="PF08281">
    <property type="entry name" value="Sigma70_r4_2"/>
    <property type="match status" value="1"/>
</dbReference>
<protein>
    <submittedName>
        <fullName evidence="7">RNA polymerase sigma factor</fullName>
    </submittedName>
</protein>
<comment type="caution">
    <text evidence="7">The sequence shown here is derived from an EMBL/GenBank/DDBJ whole genome shotgun (WGS) entry which is preliminary data.</text>
</comment>
<dbReference type="RefSeq" id="WP_380869366.1">
    <property type="nucleotide sequence ID" value="NZ_JBHUMA010000006.1"/>
</dbReference>
<dbReference type="Proteomes" id="UP001597393">
    <property type="component" value="Unassembled WGS sequence"/>
</dbReference>
<keyword evidence="2" id="KW-0805">Transcription regulation</keyword>
<evidence type="ECO:0000259" key="5">
    <source>
        <dbReference type="Pfam" id="PF04542"/>
    </source>
</evidence>
<sequence length="193" mass="22737">MRENEYSHLADDVLFDLIHEDDEHAFSMLYQRFSSILYVHAYSMLRDRDEVKDIIQQVFIKIWERRHELKHQENVSSYLHQSIKNAVINVLAHHKVVDKYLDNLSFVANRSTNDTDFMVREKELNEILEQEIAQLPPKMRQIFELSRKDNLSHGEIASLLGISEKTVRNQISNALSLLKSRLPIILAAFIFPY</sequence>
<organism evidence="7 8">
    <name type="scientific">Sphingobacterium corticis</name>
    <dbReference type="NCBI Taxonomy" id="1812823"/>
    <lineage>
        <taxon>Bacteria</taxon>
        <taxon>Pseudomonadati</taxon>
        <taxon>Bacteroidota</taxon>
        <taxon>Sphingobacteriia</taxon>
        <taxon>Sphingobacteriales</taxon>
        <taxon>Sphingobacteriaceae</taxon>
        <taxon>Sphingobacterium</taxon>
    </lineage>
</organism>
<dbReference type="PANTHER" id="PTHR43133:SF46">
    <property type="entry name" value="RNA POLYMERASE SIGMA-70 FACTOR ECF SUBFAMILY"/>
    <property type="match status" value="1"/>
</dbReference>
<dbReference type="InterPro" id="IPR013324">
    <property type="entry name" value="RNA_pol_sigma_r3/r4-like"/>
</dbReference>
<dbReference type="NCBIfam" id="TIGR02937">
    <property type="entry name" value="sigma70-ECF"/>
    <property type="match status" value="1"/>
</dbReference>
<evidence type="ECO:0000313" key="8">
    <source>
        <dbReference type="Proteomes" id="UP001597393"/>
    </source>
</evidence>
<dbReference type="PANTHER" id="PTHR43133">
    <property type="entry name" value="RNA POLYMERASE ECF-TYPE SIGMA FACTO"/>
    <property type="match status" value="1"/>
</dbReference>
<dbReference type="Pfam" id="PF04542">
    <property type="entry name" value="Sigma70_r2"/>
    <property type="match status" value="1"/>
</dbReference>
<comment type="similarity">
    <text evidence="1">Belongs to the sigma-70 factor family. ECF subfamily.</text>
</comment>
<accession>A0ABW5NJY9</accession>
<dbReference type="EMBL" id="JBHUMA010000006">
    <property type="protein sequence ID" value="MFD2599240.1"/>
    <property type="molecule type" value="Genomic_DNA"/>
</dbReference>
<evidence type="ECO:0000256" key="4">
    <source>
        <dbReference type="ARBA" id="ARBA00023163"/>
    </source>
</evidence>
<feature type="domain" description="RNA polymerase sigma-70 region 2" evidence="5">
    <location>
        <begin position="29"/>
        <end position="93"/>
    </location>
</feature>
<gene>
    <name evidence="7" type="ORF">ACFSQ3_09770</name>
</gene>
<dbReference type="NCBIfam" id="TIGR02985">
    <property type="entry name" value="Sig70_bacteroi1"/>
    <property type="match status" value="1"/>
</dbReference>
<evidence type="ECO:0000256" key="3">
    <source>
        <dbReference type="ARBA" id="ARBA00023082"/>
    </source>
</evidence>
<dbReference type="InterPro" id="IPR014327">
    <property type="entry name" value="RNA_pol_sigma70_bacteroid"/>
</dbReference>
<dbReference type="InterPro" id="IPR014284">
    <property type="entry name" value="RNA_pol_sigma-70_dom"/>
</dbReference>
<proteinExistence type="inferred from homology"/>
<keyword evidence="8" id="KW-1185">Reference proteome</keyword>
<feature type="domain" description="RNA polymerase sigma factor 70 region 4 type 2" evidence="6">
    <location>
        <begin position="126"/>
        <end position="176"/>
    </location>
</feature>
<keyword evidence="4" id="KW-0804">Transcription</keyword>
<dbReference type="CDD" id="cd06171">
    <property type="entry name" value="Sigma70_r4"/>
    <property type="match status" value="1"/>
</dbReference>
<evidence type="ECO:0000313" key="7">
    <source>
        <dbReference type="EMBL" id="MFD2599240.1"/>
    </source>
</evidence>
<dbReference type="InterPro" id="IPR013325">
    <property type="entry name" value="RNA_pol_sigma_r2"/>
</dbReference>
<evidence type="ECO:0000256" key="2">
    <source>
        <dbReference type="ARBA" id="ARBA00023015"/>
    </source>
</evidence>